<dbReference type="PANTHER" id="PTHR42760:SF133">
    <property type="entry name" value="3-OXOACYL-[ACYL-CARRIER-PROTEIN] REDUCTASE"/>
    <property type="match status" value="1"/>
</dbReference>
<dbReference type="AlphaFoldDB" id="X0XLE4"/>
<dbReference type="EMBL" id="BARS01059287">
    <property type="protein sequence ID" value="GAG43990.1"/>
    <property type="molecule type" value="Genomic_DNA"/>
</dbReference>
<name>X0XLE4_9ZZZZ</name>
<sequence>GGSVYSVAKAGVVMLTRVLAHELGPYNIRINAIAPSVITTEFMFPAIKIDWDNPD</sequence>
<dbReference type="InterPro" id="IPR002347">
    <property type="entry name" value="SDR_fam"/>
</dbReference>
<protein>
    <recommendedName>
        <fullName evidence="4">Short-chain dehydrogenase/reductase SDR</fullName>
    </recommendedName>
</protein>
<evidence type="ECO:0000256" key="1">
    <source>
        <dbReference type="ARBA" id="ARBA00006484"/>
    </source>
</evidence>
<comment type="caution">
    <text evidence="3">The sequence shown here is derived from an EMBL/GenBank/DDBJ whole genome shotgun (WGS) entry which is preliminary data.</text>
</comment>
<dbReference type="CDD" id="cd05233">
    <property type="entry name" value="SDR_c"/>
    <property type="match status" value="1"/>
</dbReference>
<comment type="similarity">
    <text evidence="1">Belongs to the short-chain dehydrogenases/reductases (SDR) family.</text>
</comment>
<accession>X0XLE4</accession>
<dbReference type="PANTHER" id="PTHR42760">
    <property type="entry name" value="SHORT-CHAIN DEHYDROGENASES/REDUCTASES FAMILY MEMBER"/>
    <property type="match status" value="1"/>
</dbReference>
<dbReference type="Gene3D" id="3.40.50.720">
    <property type="entry name" value="NAD(P)-binding Rossmann-like Domain"/>
    <property type="match status" value="1"/>
</dbReference>
<dbReference type="GO" id="GO:0016616">
    <property type="term" value="F:oxidoreductase activity, acting on the CH-OH group of donors, NAD or NADP as acceptor"/>
    <property type="evidence" value="ECO:0007669"/>
    <property type="project" value="TreeGrafter"/>
</dbReference>
<feature type="non-terminal residue" evidence="3">
    <location>
        <position position="55"/>
    </location>
</feature>
<dbReference type="PRINTS" id="PR00081">
    <property type="entry name" value="GDHRDH"/>
</dbReference>
<reference evidence="3" key="1">
    <citation type="journal article" date="2014" name="Front. Microbiol.">
        <title>High frequency of phylogenetically diverse reductive dehalogenase-homologous genes in deep subseafloor sedimentary metagenomes.</title>
        <authorList>
            <person name="Kawai M."/>
            <person name="Futagami T."/>
            <person name="Toyoda A."/>
            <person name="Takaki Y."/>
            <person name="Nishi S."/>
            <person name="Hori S."/>
            <person name="Arai W."/>
            <person name="Tsubouchi T."/>
            <person name="Morono Y."/>
            <person name="Uchiyama I."/>
            <person name="Ito T."/>
            <person name="Fujiyama A."/>
            <person name="Inagaki F."/>
            <person name="Takami H."/>
        </authorList>
    </citation>
    <scope>NUCLEOTIDE SEQUENCE</scope>
    <source>
        <strain evidence="3">Expedition CK06-06</strain>
    </source>
</reference>
<proteinExistence type="inferred from homology"/>
<keyword evidence="2" id="KW-0560">Oxidoreductase</keyword>
<dbReference type="Pfam" id="PF13561">
    <property type="entry name" value="adh_short_C2"/>
    <property type="match status" value="1"/>
</dbReference>
<evidence type="ECO:0000256" key="2">
    <source>
        <dbReference type="ARBA" id="ARBA00023002"/>
    </source>
</evidence>
<dbReference type="SUPFAM" id="SSF51735">
    <property type="entry name" value="NAD(P)-binding Rossmann-fold domains"/>
    <property type="match status" value="1"/>
</dbReference>
<dbReference type="InterPro" id="IPR036291">
    <property type="entry name" value="NAD(P)-bd_dom_sf"/>
</dbReference>
<evidence type="ECO:0008006" key="4">
    <source>
        <dbReference type="Google" id="ProtNLM"/>
    </source>
</evidence>
<organism evidence="3">
    <name type="scientific">marine sediment metagenome</name>
    <dbReference type="NCBI Taxonomy" id="412755"/>
    <lineage>
        <taxon>unclassified sequences</taxon>
        <taxon>metagenomes</taxon>
        <taxon>ecological metagenomes</taxon>
    </lineage>
</organism>
<evidence type="ECO:0000313" key="3">
    <source>
        <dbReference type="EMBL" id="GAG43990.1"/>
    </source>
</evidence>
<feature type="non-terminal residue" evidence="3">
    <location>
        <position position="1"/>
    </location>
</feature>
<gene>
    <name evidence="3" type="ORF">S01H1_85973</name>
</gene>